<dbReference type="PROSITE" id="PS50846">
    <property type="entry name" value="HMA_2"/>
    <property type="match status" value="1"/>
</dbReference>
<dbReference type="GO" id="GO:0046872">
    <property type="term" value="F:metal ion binding"/>
    <property type="evidence" value="ECO:0007669"/>
    <property type="project" value="InterPro"/>
</dbReference>
<evidence type="ECO:0000313" key="2">
    <source>
        <dbReference type="Proteomes" id="UP000035704"/>
    </source>
</evidence>
<protein>
    <submittedName>
        <fullName evidence="1">Heavy metal transport/detoxification protein</fullName>
    </submittedName>
</protein>
<dbReference type="OrthoDB" id="9813965at2"/>
<dbReference type="Proteomes" id="UP000035704">
    <property type="component" value="Chromosome"/>
</dbReference>
<proteinExistence type="predicted"/>
<organism evidence="1 2">
    <name type="scientific">Clostridium aceticum</name>
    <dbReference type="NCBI Taxonomy" id="84022"/>
    <lineage>
        <taxon>Bacteria</taxon>
        <taxon>Bacillati</taxon>
        <taxon>Bacillota</taxon>
        <taxon>Clostridia</taxon>
        <taxon>Eubacteriales</taxon>
        <taxon>Clostridiaceae</taxon>
        <taxon>Clostridium</taxon>
    </lineage>
</organism>
<dbReference type="RefSeq" id="WP_044824565.1">
    <property type="nucleotide sequence ID" value="NZ_CP009687.1"/>
</dbReference>
<dbReference type="Pfam" id="PF00403">
    <property type="entry name" value="HMA"/>
    <property type="match status" value="1"/>
</dbReference>
<sequence length="71" mass="7908">MEKKILIEGMSCGHCVGHVERALKEVKESIEVKVDLEGKNAVIKLKEDISNEKLKEVVEEAGYDVVAIENL</sequence>
<dbReference type="FunFam" id="3.30.70.100:FF:000001">
    <property type="entry name" value="ATPase copper transporting beta"/>
    <property type="match status" value="1"/>
</dbReference>
<keyword evidence="2" id="KW-1185">Reference proteome</keyword>
<dbReference type="InterPro" id="IPR036163">
    <property type="entry name" value="HMA_dom_sf"/>
</dbReference>
<dbReference type="EMBL" id="CP009687">
    <property type="protein sequence ID" value="AKL93560.1"/>
    <property type="molecule type" value="Genomic_DNA"/>
</dbReference>
<dbReference type="Gene3D" id="3.30.70.100">
    <property type="match status" value="1"/>
</dbReference>
<evidence type="ECO:0000313" key="1">
    <source>
        <dbReference type="EMBL" id="AKL93560.1"/>
    </source>
</evidence>
<gene>
    <name evidence="1" type="ORF">CACET_c00420</name>
</gene>
<name>A0A0D8IA54_9CLOT</name>
<dbReference type="SUPFAM" id="SSF55008">
    <property type="entry name" value="HMA, heavy metal-associated domain"/>
    <property type="match status" value="1"/>
</dbReference>
<dbReference type="PROSITE" id="PS01047">
    <property type="entry name" value="HMA_1"/>
    <property type="match status" value="1"/>
</dbReference>
<dbReference type="PATRIC" id="fig|84022.5.peg.3905"/>
<dbReference type="CDD" id="cd00371">
    <property type="entry name" value="HMA"/>
    <property type="match status" value="1"/>
</dbReference>
<dbReference type="InterPro" id="IPR006121">
    <property type="entry name" value="HMA_dom"/>
</dbReference>
<reference evidence="1 2" key="1">
    <citation type="submission" date="2014-10" db="EMBL/GenBank/DDBJ databases">
        <title>Genome sequence of Clostridium aceticum DSM 1496.</title>
        <authorList>
            <person name="Poehlein A."/>
            <person name="Schiel-Bengelsdorf B."/>
            <person name="Gottschalk G."/>
            <person name="Duerre P."/>
            <person name="Daniel R."/>
        </authorList>
    </citation>
    <scope>NUCLEOTIDE SEQUENCE [LARGE SCALE GENOMIC DNA]</scope>
    <source>
        <strain evidence="1 2">DSM 1496</strain>
    </source>
</reference>
<dbReference type="InterPro" id="IPR017969">
    <property type="entry name" value="Heavy-metal-associated_CS"/>
</dbReference>
<dbReference type="AlphaFoldDB" id="A0A0D8IA54"/>
<dbReference type="STRING" id="84022.CACET_c00420"/>
<dbReference type="KEGG" id="cace:CACET_c00420"/>
<accession>A0A0D8IA54</accession>